<feature type="transmembrane region" description="Helical" evidence="7">
    <location>
        <begin position="280"/>
        <end position="301"/>
    </location>
</feature>
<comment type="subcellular location">
    <subcellularLocation>
        <location evidence="1">Membrane</location>
        <topology evidence="1">Multi-pass membrane protein</topology>
    </subcellularLocation>
</comment>
<dbReference type="Pfam" id="PF00643">
    <property type="entry name" value="zf-B_box"/>
    <property type="match status" value="1"/>
</dbReference>
<evidence type="ECO:0000259" key="9">
    <source>
        <dbReference type="Pfam" id="PF01694"/>
    </source>
</evidence>
<organism evidence="10 11">
    <name type="scientific">Nocardioides panacihumi</name>
    <dbReference type="NCBI Taxonomy" id="400774"/>
    <lineage>
        <taxon>Bacteria</taxon>
        <taxon>Bacillati</taxon>
        <taxon>Actinomycetota</taxon>
        <taxon>Actinomycetes</taxon>
        <taxon>Propionibacteriales</taxon>
        <taxon>Nocardioidaceae</taxon>
        <taxon>Nocardioides</taxon>
    </lineage>
</organism>
<feature type="transmembrane region" description="Helical" evidence="7">
    <location>
        <begin position="180"/>
        <end position="198"/>
    </location>
</feature>
<name>A0ABP5BVN5_9ACTN</name>
<evidence type="ECO:0000256" key="5">
    <source>
        <dbReference type="ARBA" id="ARBA00022989"/>
    </source>
</evidence>
<feature type="transmembrane region" description="Helical" evidence="7">
    <location>
        <begin position="70"/>
        <end position="89"/>
    </location>
</feature>
<dbReference type="GO" id="GO:0008233">
    <property type="term" value="F:peptidase activity"/>
    <property type="evidence" value="ECO:0007669"/>
    <property type="project" value="UniProtKB-KW"/>
</dbReference>
<comment type="similarity">
    <text evidence="2">Belongs to the peptidase S54 family.</text>
</comment>
<evidence type="ECO:0000313" key="10">
    <source>
        <dbReference type="EMBL" id="GAA1951965.1"/>
    </source>
</evidence>
<keyword evidence="11" id="KW-1185">Reference proteome</keyword>
<dbReference type="InterPro" id="IPR035952">
    <property type="entry name" value="Rhomboid-like_sf"/>
</dbReference>
<reference evidence="11" key="1">
    <citation type="journal article" date="2019" name="Int. J. Syst. Evol. Microbiol.">
        <title>The Global Catalogue of Microorganisms (GCM) 10K type strain sequencing project: providing services to taxonomists for standard genome sequencing and annotation.</title>
        <authorList>
            <consortium name="The Broad Institute Genomics Platform"/>
            <consortium name="The Broad Institute Genome Sequencing Center for Infectious Disease"/>
            <person name="Wu L."/>
            <person name="Ma J."/>
        </authorList>
    </citation>
    <scope>NUCLEOTIDE SEQUENCE [LARGE SCALE GENOMIC DNA]</scope>
    <source>
        <strain evidence="11">JCM 15309</strain>
    </source>
</reference>
<protein>
    <submittedName>
        <fullName evidence="10">Rhomboid family intramembrane serine protease</fullName>
    </submittedName>
</protein>
<evidence type="ECO:0000256" key="4">
    <source>
        <dbReference type="ARBA" id="ARBA00022801"/>
    </source>
</evidence>
<feature type="transmembrane region" description="Helical" evidence="7">
    <location>
        <begin position="140"/>
        <end position="168"/>
    </location>
</feature>
<keyword evidence="3 7" id="KW-0812">Transmembrane</keyword>
<dbReference type="PANTHER" id="PTHR43731:SF14">
    <property type="entry name" value="PRESENILIN-ASSOCIATED RHOMBOID-LIKE PROTEIN, MITOCHONDRIAL"/>
    <property type="match status" value="1"/>
</dbReference>
<keyword evidence="6 7" id="KW-0472">Membrane</keyword>
<feature type="domain" description="B box-type" evidence="8">
    <location>
        <begin position="10"/>
        <end position="37"/>
    </location>
</feature>
<accession>A0ABP5BVN5</accession>
<keyword evidence="10" id="KW-0645">Protease</keyword>
<evidence type="ECO:0000259" key="8">
    <source>
        <dbReference type="Pfam" id="PF00643"/>
    </source>
</evidence>
<evidence type="ECO:0000256" key="3">
    <source>
        <dbReference type="ARBA" id="ARBA00022692"/>
    </source>
</evidence>
<evidence type="ECO:0000256" key="2">
    <source>
        <dbReference type="ARBA" id="ARBA00009045"/>
    </source>
</evidence>
<dbReference type="Gene3D" id="1.20.1540.10">
    <property type="entry name" value="Rhomboid-like"/>
    <property type="match status" value="1"/>
</dbReference>
<gene>
    <name evidence="10" type="ORF">GCM10009798_09030</name>
</gene>
<feature type="transmembrane region" description="Helical" evidence="7">
    <location>
        <begin position="256"/>
        <end position="273"/>
    </location>
</feature>
<dbReference type="RefSeq" id="WP_344042841.1">
    <property type="nucleotide sequence ID" value="NZ_BAAAPB010000001.1"/>
</dbReference>
<feature type="domain" description="Peptidase S54 rhomboid" evidence="9">
    <location>
        <begin position="139"/>
        <end position="270"/>
    </location>
</feature>
<comment type="caution">
    <text evidence="10">The sequence shown here is derived from an EMBL/GenBank/DDBJ whole genome shotgun (WGS) entry which is preliminary data.</text>
</comment>
<dbReference type="SUPFAM" id="SSF144091">
    <property type="entry name" value="Rhomboid-like"/>
    <property type="match status" value="1"/>
</dbReference>
<dbReference type="GO" id="GO:0006508">
    <property type="term" value="P:proteolysis"/>
    <property type="evidence" value="ECO:0007669"/>
    <property type="project" value="UniProtKB-KW"/>
</dbReference>
<dbReference type="SUPFAM" id="SSF57845">
    <property type="entry name" value="B-box zinc-binding domain"/>
    <property type="match status" value="1"/>
</dbReference>
<evidence type="ECO:0000313" key="11">
    <source>
        <dbReference type="Proteomes" id="UP001500571"/>
    </source>
</evidence>
<sequence>MTESSAAGVPICYRHPGREAHIRCQRCERPICPDCMVAASVGFQCPECVKEGQRTQRPLRTAYGGLRPSAAGLVSMVLIGINVAVWLLVNVTGRGSSRLLAVLELRPSGVCVVGPSAFDVARDVCTKNGGTWYPGVSDGAYWQLITSAFTHVEILHIGFNMFALWVLGPQLEQLFGRVRYVALYLLSALAGSALVYASSPIYQATLGASGAIFGLMGALLVVALRTRMNVSSILVWIGINAVLTLTIPNISWQGHLGGFIGGVLVAAAIVWAPRKWRQQVQWGGMGVIAAGIVLMIVVRTLTLT</sequence>
<evidence type="ECO:0000256" key="7">
    <source>
        <dbReference type="SAM" id="Phobius"/>
    </source>
</evidence>
<dbReference type="Pfam" id="PF01694">
    <property type="entry name" value="Rhomboid"/>
    <property type="match status" value="1"/>
</dbReference>
<evidence type="ECO:0000256" key="1">
    <source>
        <dbReference type="ARBA" id="ARBA00004141"/>
    </source>
</evidence>
<dbReference type="EMBL" id="BAAAPB010000001">
    <property type="protein sequence ID" value="GAA1951965.1"/>
    <property type="molecule type" value="Genomic_DNA"/>
</dbReference>
<dbReference type="InterPro" id="IPR022764">
    <property type="entry name" value="Peptidase_S54_rhomboid_dom"/>
</dbReference>
<keyword evidence="5 7" id="KW-1133">Transmembrane helix</keyword>
<dbReference type="PANTHER" id="PTHR43731">
    <property type="entry name" value="RHOMBOID PROTEASE"/>
    <property type="match status" value="1"/>
</dbReference>
<evidence type="ECO:0000256" key="6">
    <source>
        <dbReference type="ARBA" id="ARBA00023136"/>
    </source>
</evidence>
<dbReference type="InterPro" id="IPR000315">
    <property type="entry name" value="Znf_B-box"/>
</dbReference>
<dbReference type="InterPro" id="IPR050925">
    <property type="entry name" value="Rhomboid_protease_S54"/>
</dbReference>
<dbReference type="Proteomes" id="UP001500571">
    <property type="component" value="Unassembled WGS sequence"/>
</dbReference>
<proteinExistence type="inferred from homology"/>
<feature type="transmembrane region" description="Helical" evidence="7">
    <location>
        <begin position="233"/>
        <end position="250"/>
    </location>
</feature>
<feature type="transmembrane region" description="Helical" evidence="7">
    <location>
        <begin position="204"/>
        <end position="224"/>
    </location>
</feature>
<keyword evidence="4" id="KW-0378">Hydrolase</keyword>